<dbReference type="Proteomes" id="UP000249260">
    <property type="component" value="Unassembled WGS sequence"/>
</dbReference>
<dbReference type="PANTHER" id="PTHR32494">
    <property type="entry name" value="ALLANTOATE DEIMINASE-RELATED"/>
    <property type="match status" value="1"/>
</dbReference>
<gene>
    <name evidence="6" type="ORF">DL346_04780</name>
</gene>
<feature type="binding site" evidence="3">
    <location>
        <position position="82"/>
    </location>
    <ligand>
        <name>Zn(2+)</name>
        <dbReference type="ChEBI" id="CHEBI:29105"/>
        <label>1</label>
    </ligand>
</feature>
<comment type="cofactor">
    <cofactor evidence="3">
        <name>Zn(2+)</name>
        <dbReference type="ChEBI" id="CHEBI:29105"/>
    </cofactor>
    <text evidence="3">Binds 2 Zn(2+) ions per subunit.</text>
</comment>
<feature type="binding site" evidence="3">
    <location>
        <position position="93"/>
    </location>
    <ligand>
        <name>Zn(2+)</name>
        <dbReference type="ChEBI" id="CHEBI:29105"/>
        <label>2</label>
    </ligand>
</feature>
<reference evidence="6 7" key="1">
    <citation type="submission" date="2018-06" db="EMBL/GenBank/DDBJ databases">
        <title>Paenibacillus montanisoli sp. nov., isolated from mountain area soil.</title>
        <authorList>
            <person name="Wu M."/>
        </authorList>
    </citation>
    <scope>NUCLEOTIDE SEQUENCE [LARGE SCALE GENOMIC DNA]</scope>
    <source>
        <strain evidence="6 7">RA17</strain>
    </source>
</reference>
<dbReference type="Pfam" id="PF01546">
    <property type="entry name" value="Peptidase_M20"/>
    <property type="match status" value="1"/>
</dbReference>
<feature type="binding site" evidence="4">
    <location>
        <position position="289"/>
    </location>
    <ligand>
        <name>allantoate</name>
        <dbReference type="ChEBI" id="CHEBI:17536"/>
    </ligand>
</feature>
<dbReference type="GO" id="GO:0016813">
    <property type="term" value="F:hydrolase activity, acting on carbon-nitrogen (but not peptide) bonds, in linear amidines"/>
    <property type="evidence" value="ECO:0007669"/>
    <property type="project" value="InterPro"/>
</dbReference>
<evidence type="ECO:0000256" key="2">
    <source>
        <dbReference type="ARBA" id="ARBA00022801"/>
    </source>
</evidence>
<keyword evidence="3" id="KW-0862">Zinc</keyword>
<sequence>MEAHGERLHAADILSQLAAIGLEPDGGITRLLYDPAWRQAQQAVARIMGEAGLSVSTDAIGNVYGKLEGTDRDAPSFVTGSHIDSVRFGGQYDGALGIAAGIAALSKLKQSFGQPRRTLEVVSFCEEEGSRFPLAYWGSGNVTGCKPFAGSLEAADAQGVSLREAMAGAGYDPSAHRDCRRTDIEAFVELHIEQGAVLEREQREIGIVNAIFGQRRYFVDVEGRSDHAGTTPMQMREDALAAAAEMIVRLRKAALETGDGLVATVGMLEVSPGIANVIPGNVRFSLDIRHREETAIEDFCDRTFLSFSAIAAQHRVTARYTCWLSELPSPPMDAELRERLARICDASGYAHLEISSGAGHDAGLFARICKAAMIFVPSRGGISHSPLEYTAPEEIERGCDVLTQLLYQLAYGEEGL</sequence>
<dbReference type="OrthoDB" id="9808195at2"/>
<feature type="binding site" evidence="3">
    <location>
        <position position="384"/>
    </location>
    <ligand>
        <name>Zn(2+)</name>
        <dbReference type="ChEBI" id="CHEBI:29105"/>
        <label>2</label>
    </ligand>
</feature>
<dbReference type="InterPro" id="IPR010158">
    <property type="entry name" value="Amidase_Cbmase"/>
</dbReference>
<evidence type="ECO:0000256" key="1">
    <source>
        <dbReference type="ARBA" id="ARBA00006153"/>
    </source>
</evidence>
<dbReference type="AlphaFoldDB" id="A0A328UCL4"/>
<dbReference type="Pfam" id="PF07687">
    <property type="entry name" value="M20_dimer"/>
    <property type="match status" value="1"/>
</dbReference>
<evidence type="ECO:0000313" key="7">
    <source>
        <dbReference type="Proteomes" id="UP000249260"/>
    </source>
</evidence>
<comment type="similarity">
    <text evidence="1">Belongs to the peptidase M20 family.</text>
</comment>
<evidence type="ECO:0000259" key="5">
    <source>
        <dbReference type="Pfam" id="PF07687"/>
    </source>
</evidence>
<protein>
    <submittedName>
        <fullName evidence="6">Allantoate amidohydrolase</fullName>
    </submittedName>
</protein>
<keyword evidence="7" id="KW-1185">Reference proteome</keyword>
<feature type="binding site" evidence="4">
    <location>
        <position position="216"/>
    </location>
    <ligand>
        <name>allantoate</name>
        <dbReference type="ChEBI" id="CHEBI:17536"/>
    </ligand>
</feature>
<feature type="domain" description="Peptidase M20 dimerisation" evidence="5">
    <location>
        <begin position="210"/>
        <end position="298"/>
    </location>
</feature>
<dbReference type="EMBL" id="QLUW01000001">
    <property type="protein sequence ID" value="RAP77776.1"/>
    <property type="molecule type" value="Genomic_DNA"/>
</dbReference>
<feature type="binding site" evidence="3">
    <location>
        <position position="93"/>
    </location>
    <ligand>
        <name>Zn(2+)</name>
        <dbReference type="ChEBI" id="CHEBI:29105"/>
        <label>1</label>
    </ligand>
</feature>
<dbReference type="InterPro" id="IPR036264">
    <property type="entry name" value="Bact_exopeptidase_dim_dom"/>
</dbReference>
<dbReference type="RefSeq" id="WP_112880899.1">
    <property type="nucleotide sequence ID" value="NZ_QLUW01000001.1"/>
</dbReference>
<dbReference type="SUPFAM" id="SSF55031">
    <property type="entry name" value="Bacterial exopeptidase dimerisation domain"/>
    <property type="match status" value="1"/>
</dbReference>
<evidence type="ECO:0000313" key="6">
    <source>
        <dbReference type="EMBL" id="RAP77776.1"/>
    </source>
</evidence>
<dbReference type="PANTHER" id="PTHR32494:SF5">
    <property type="entry name" value="ALLANTOATE AMIDOHYDROLASE"/>
    <property type="match status" value="1"/>
</dbReference>
<dbReference type="GO" id="GO:0046872">
    <property type="term" value="F:metal ion binding"/>
    <property type="evidence" value="ECO:0007669"/>
    <property type="project" value="UniProtKB-KW"/>
</dbReference>
<dbReference type="InterPro" id="IPR002933">
    <property type="entry name" value="Peptidase_M20"/>
</dbReference>
<keyword evidence="2 6" id="KW-0378">Hydrolase</keyword>
<dbReference type="SUPFAM" id="SSF53187">
    <property type="entry name" value="Zn-dependent exopeptidases"/>
    <property type="match status" value="1"/>
</dbReference>
<organism evidence="6 7">
    <name type="scientific">Paenibacillus montanisoli</name>
    <dbReference type="NCBI Taxonomy" id="2081970"/>
    <lineage>
        <taxon>Bacteria</taxon>
        <taxon>Bacillati</taxon>
        <taxon>Bacillota</taxon>
        <taxon>Bacilli</taxon>
        <taxon>Bacillales</taxon>
        <taxon>Paenibacillaceae</taxon>
        <taxon>Paenibacillus</taxon>
    </lineage>
</organism>
<dbReference type="InterPro" id="IPR011650">
    <property type="entry name" value="Peptidase_M20_dimer"/>
</dbReference>
<evidence type="ECO:0000256" key="3">
    <source>
        <dbReference type="PIRSR" id="PIRSR001235-1"/>
    </source>
</evidence>
<dbReference type="NCBIfam" id="TIGR01879">
    <property type="entry name" value="hydantase"/>
    <property type="match status" value="1"/>
</dbReference>
<dbReference type="CDD" id="cd03884">
    <property type="entry name" value="M20_bAS"/>
    <property type="match status" value="1"/>
</dbReference>
<feature type="binding site" evidence="3">
    <location>
        <position position="191"/>
    </location>
    <ligand>
        <name>Zn(2+)</name>
        <dbReference type="ChEBI" id="CHEBI:29105"/>
        <label>1</label>
    </ligand>
</feature>
<dbReference type="Gene3D" id="3.30.70.360">
    <property type="match status" value="1"/>
</dbReference>
<proteinExistence type="inferred from homology"/>
<dbReference type="Gene3D" id="3.40.630.10">
    <property type="entry name" value="Zn peptidases"/>
    <property type="match status" value="1"/>
</dbReference>
<dbReference type="NCBIfam" id="NF006771">
    <property type="entry name" value="PRK09290.1-5"/>
    <property type="match status" value="1"/>
</dbReference>
<keyword evidence="3" id="KW-0479">Metal-binding</keyword>
<feature type="binding site" evidence="3">
    <location>
        <position position="128"/>
    </location>
    <ligand>
        <name>Zn(2+)</name>
        <dbReference type="ChEBI" id="CHEBI:29105"/>
        <label>2</label>
    </ligand>
</feature>
<dbReference type="PIRSF" id="PIRSF001235">
    <property type="entry name" value="Amidase_carbamoylase"/>
    <property type="match status" value="1"/>
</dbReference>
<accession>A0A328UCL4</accession>
<comment type="caution">
    <text evidence="6">The sequence shown here is derived from an EMBL/GenBank/DDBJ whole genome shotgun (WGS) entry which is preliminary data.</text>
</comment>
<evidence type="ECO:0000256" key="4">
    <source>
        <dbReference type="PIRSR" id="PIRSR001235-2"/>
    </source>
</evidence>
<feature type="binding site" evidence="4">
    <location>
        <position position="276"/>
    </location>
    <ligand>
        <name>allantoate</name>
        <dbReference type="ChEBI" id="CHEBI:17536"/>
    </ligand>
</feature>
<name>A0A328UCL4_9BACL</name>